<dbReference type="Pfam" id="PF02759">
    <property type="entry name" value="RUN"/>
    <property type="match status" value="1"/>
</dbReference>
<dbReference type="SMART" id="SM00228">
    <property type="entry name" value="PDZ"/>
    <property type="match status" value="1"/>
</dbReference>
<dbReference type="Gene3D" id="2.30.42.10">
    <property type="match status" value="1"/>
</dbReference>
<dbReference type="PROSITE" id="PS50002">
    <property type="entry name" value="SH3"/>
    <property type="match status" value="1"/>
</dbReference>
<dbReference type="InterPro" id="IPR008144">
    <property type="entry name" value="Guanylate_kin-like_dom"/>
</dbReference>
<dbReference type="SUPFAM" id="SSF50044">
    <property type="entry name" value="SH3-domain"/>
    <property type="match status" value="1"/>
</dbReference>
<feature type="compositionally biased region" description="Pro residues" evidence="4">
    <location>
        <begin position="450"/>
        <end position="461"/>
    </location>
</feature>
<dbReference type="EMBL" id="APAU02000009">
    <property type="protein sequence ID" value="EUB63016.1"/>
    <property type="molecule type" value="Genomic_DNA"/>
</dbReference>
<feature type="domain" description="PDZ" evidence="7">
    <location>
        <begin position="1350"/>
        <end position="1456"/>
    </location>
</feature>
<dbReference type="PROSITE" id="PS50052">
    <property type="entry name" value="GUANYLATE_KINASE_2"/>
    <property type="match status" value="1"/>
</dbReference>
<dbReference type="InterPro" id="IPR001452">
    <property type="entry name" value="SH3_domain"/>
</dbReference>
<dbReference type="PANTHER" id="PTHR23122">
    <property type="entry name" value="MEMBRANE-ASSOCIATED GUANYLATE KINASE MAGUK"/>
    <property type="match status" value="1"/>
</dbReference>
<dbReference type="InterPro" id="IPR050716">
    <property type="entry name" value="MAGUK"/>
</dbReference>
<feature type="region of interest" description="Disordered" evidence="4">
    <location>
        <begin position="1255"/>
        <end position="1307"/>
    </location>
</feature>
<dbReference type="CTD" id="36337825"/>
<dbReference type="SMART" id="SM00072">
    <property type="entry name" value="GuKc"/>
    <property type="match status" value="1"/>
</dbReference>
<name>W6UQM6_ECHGR</name>
<evidence type="ECO:0000313" key="10">
    <source>
        <dbReference type="Proteomes" id="UP000019149"/>
    </source>
</evidence>
<proteinExistence type="inferred from homology"/>
<dbReference type="CDD" id="cd17685">
    <property type="entry name" value="RUN_RUSC"/>
    <property type="match status" value="1"/>
</dbReference>
<dbReference type="InterPro" id="IPR037213">
    <property type="entry name" value="Run_dom_sf"/>
</dbReference>
<feature type="region of interest" description="Disordered" evidence="4">
    <location>
        <begin position="1969"/>
        <end position="1992"/>
    </location>
</feature>
<feature type="region of interest" description="Disordered" evidence="4">
    <location>
        <begin position="1031"/>
        <end position="1054"/>
    </location>
</feature>
<feature type="compositionally biased region" description="Polar residues" evidence="4">
    <location>
        <begin position="1283"/>
        <end position="1293"/>
    </location>
</feature>
<evidence type="ECO:0000259" key="6">
    <source>
        <dbReference type="PROSITE" id="PS50052"/>
    </source>
</evidence>
<feature type="region of interest" description="Disordered" evidence="4">
    <location>
        <begin position="442"/>
        <end position="461"/>
    </location>
</feature>
<dbReference type="Gene3D" id="1.20.58.900">
    <property type="match status" value="1"/>
</dbReference>
<dbReference type="InterPro" id="IPR001478">
    <property type="entry name" value="PDZ"/>
</dbReference>
<feature type="region of interest" description="Disordered" evidence="4">
    <location>
        <begin position="566"/>
        <end position="608"/>
    </location>
</feature>
<dbReference type="GeneID" id="36337825"/>
<dbReference type="Gene3D" id="3.40.50.300">
    <property type="entry name" value="P-loop containing nucleotide triphosphate hydrolases"/>
    <property type="match status" value="1"/>
</dbReference>
<accession>W6UQM6</accession>
<gene>
    <name evidence="9" type="ORF">EGR_02110</name>
</gene>
<organism evidence="9 10">
    <name type="scientific">Echinococcus granulosus</name>
    <name type="common">Hydatid tapeworm</name>
    <dbReference type="NCBI Taxonomy" id="6210"/>
    <lineage>
        <taxon>Eukaryota</taxon>
        <taxon>Metazoa</taxon>
        <taxon>Spiralia</taxon>
        <taxon>Lophotrochozoa</taxon>
        <taxon>Platyhelminthes</taxon>
        <taxon>Cestoda</taxon>
        <taxon>Eucestoda</taxon>
        <taxon>Cyclophyllidea</taxon>
        <taxon>Taeniidae</taxon>
        <taxon>Echinococcus</taxon>
        <taxon>Echinococcus granulosus group</taxon>
    </lineage>
</organism>
<comment type="similarity">
    <text evidence="1">Belongs to the MAGUK family.</text>
</comment>
<dbReference type="OrthoDB" id="9884296at2759"/>
<dbReference type="SUPFAM" id="SSF50156">
    <property type="entry name" value="PDZ domain-like"/>
    <property type="match status" value="1"/>
</dbReference>
<dbReference type="InterPro" id="IPR036034">
    <property type="entry name" value="PDZ_sf"/>
</dbReference>
<dbReference type="Proteomes" id="UP000019149">
    <property type="component" value="Unassembled WGS sequence"/>
</dbReference>
<keyword evidence="10" id="KW-1185">Reference proteome</keyword>
<evidence type="ECO:0000313" key="9">
    <source>
        <dbReference type="EMBL" id="EUB63016.1"/>
    </source>
</evidence>
<comment type="caution">
    <text evidence="9">The sequence shown here is derived from an EMBL/GenBank/DDBJ whole genome shotgun (WGS) entry which is preliminary data.</text>
</comment>
<feature type="compositionally biased region" description="Acidic residues" evidence="4">
    <location>
        <begin position="1975"/>
        <end position="1992"/>
    </location>
</feature>
<dbReference type="CDD" id="cd11862">
    <property type="entry name" value="SH3_MPP"/>
    <property type="match status" value="1"/>
</dbReference>
<evidence type="ECO:0000256" key="1">
    <source>
        <dbReference type="ARBA" id="ARBA00007014"/>
    </source>
</evidence>
<dbReference type="SUPFAM" id="SSF52540">
    <property type="entry name" value="P-loop containing nucleoside triphosphate hydrolases"/>
    <property type="match status" value="1"/>
</dbReference>
<feature type="region of interest" description="Disordered" evidence="4">
    <location>
        <begin position="311"/>
        <end position="331"/>
    </location>
</feature>
<dbReference type="InterPro" id="IPR036028">
    <property type="entry name" value="SH3-like_dom_sf"/>
</dbReference>
<dbReference type="SMART" id="SM00593">
    <property type="entry name" value="RUN"/>
    <property type="match status" value="1"/>
</dbReference>
<reference evidence="9 10" key="1">
    <citation type="journal article" date="2013" name="Nat. Genet.">
        <title>The genome of the hydatid tapeworm Echinococcus granulosus.</title>
        <authorList>
            <person name="Zheng H."/>
            <person name="Zhang W."/>
            <person name="Zhang L."/>
            <person name="Zhang Z."/>
            <person name="Li J."/>
            <person name="Lu G."/>
            <person name="Zhu Y."/>
            <person name="Wang Y."/>
            <person name="Huang Y."/>
            <person name="Liu J."/>
            <person name="Kang H."/>
            <person name="Chen J."/>
            <person name="Wang L."/>
            <person name="Chen A."/>
            <person name="Yu S."/>
            <person name="Gao Z."/>
            <person name="Jin L."/>
            <person name="Gu W."/>
            <person name="Wang Z."/>
            <person name="Zhao L."/>
            <person name="Shi B."/>
            <person name="Wen H."/>
            <person name="Lin R."/>
            <person name="Jones M.K."/>
            <person name="Brejova B."/>
            <person name="Vinar T."/>
            <person name="Zhao G."/>
            <person name="McManus D.P."/>
            <person name="Chen Z."/>
            <person name="Zhou Y."/>
            <person name="Wang S."/>
        </authorList>
    </citation>
    <scope>NUCLEOTIDE SEQUENCE [LARGE SCALE GENOMIC DNA]</scope>
</reference>
<dbReference type="PROSITE" id="PS50106">
    <property type="entry name" value="PDZ"/>
    <property type="match status" value="1"/>
</dbReference>
<dbReference type="STRING" id="6210.W6UQM6"/>
<dbReference type="Pfam" id="PF00625">
    <property type="entry name" value="Guanylate_kin"/>
    <property type="match status" value="1"/>
</dbReference>
<evidence type="ECO:0000259" key="5">
    <source>
        <dbReference type="PROSITE" id="PS50002"/>
    </source>
</evidence>
<dbReference type="SMART" id="SM00326">
    <property type="entry name" value="SH3"/>
    <property type="match status" value="1"/>
</dbReference>
<feature type="domain" description="Guanylate kinase-like" evidence="6">
    <location>
        <begin position="1593"/>
        <end position="1776"/>
    </location>
</feature>
<evidence type="ECO:0000259" key="8">
    <source>
        <dbReference type="PROSITE" id="PS50826"/>
    </source>
</evidence>
<dbReference type="PROSITE" id="PS50826">
    <property type="entry name" value="RUN"/>
    <property type="match status" value="1"/>
</dbReference>
<dbReference type="InterPro" id="IPR027417">
    <property type="entry name" value="P-loop_NTPase"/>
</dbReference>
<evidence type="ECO:0000256" key="4">
    <source>
        <dbReference type="SAM" id="MobiDB-lite"/>
    </source>
</evidence>
<evidence type="ECO:0000256" key="2">
    <source>
        <dbReference type="ARBA" id="ARBA00022443"/>
    </source>
</evidence>
<dbReference type="RefSeq" id="XP_024354212.1">
    <property type="nucleotide sequence ID" value="XM_024491359.1"/>
</dbReference>
<evidence type="ECO:0000256" key="3">
    <source>
        <dbReference type="PROSITE-ProRule" id="PRU00192"/>
    </source>
</evidence>
<feature type="domain" description="SH3" evidence="5">
    <location>
        <begin position="1473"/>
        <end position="1543"/>
    </location>
</feature>
<keyword evidence="2 3" id="KW-0728">SH3 domain</keyword>
<sequence>MENPISESSLEPSIRQQKVDKPLVRQNTADLASKCPPIGQFFEGTVPNSSLLDGCVNSASILLEPSEYFFDDDFAVPFDANLRDESVLPQKGLNEDSDEGISSSGTVKRGILALHHSRSDSCLFTQPDSGDCVQDGLDTQVRLRFESSMVPLGKYSPQNTSCCPDSTSAPDAARFVARIHRTASADFSTALYDMSAMDKMFDNCTITFSELQQPPMYAPSVTGSWMQAVLEGSCPRLKELLRRTAEALDYRLAWGEIQIGFDGTLVSKDVNSRKIGRIQRSTSHGNIFTTASLAGMRRALANMKIMSPKTYRSVGTSTSERGCGESSMPDTTTTIATTTWARIRSSRESLSGRKAVLCGSATVIPSPPKCTKLNVPQSVVTWRAIKEAAGNTTAEEVPRLAKRTGLLLGADNSSTNFPLQANALLSLDTETKHIGGMAEKSSETFHRTGIPPPKVSQPPCVPLRKSSIGSPRRQLYVNRSGAACFASRLNPELPDFNLLTMSADPSSECMSRLREASYLYHVKNPRAAIVYPVLGKLAIPKPSRIESNTFLSQTLPDLSLLGKAAAQEAKSGTPMTRVPTLSHGSRRSASLAPLPGRGAGSAVANGSGNFRNDRANEIGFIQQGINDFNANRISDVPNDDRLTGVSVRKSQPQVGVMDRSASETYAIDSQYKPSQASAASLTKVHKVQPTSGNPLCSYRPGLQSGHCKKSVSFNGTIHRLPEGVTSCRLPDANRYGSPDPKVIPKNWGLYGQDPPPLAVFQPSNDDINDVSSTTRPSDVDVRYHAMVMDVIRAVQETIAYFCHSALSLATPDGSNITGSSSSGSINSKPPHSQCHCYSSLAALGGSGRSSLVAVVNPLMVLISDGLLPPQTRAIFASKPKSRIWALIEDSCRPSPYLGKIEHHVLNEALNQVKSIAGAISENLRFRAFVCACLNQRALLLWLNSLVSNEALLKRYYCDGAFIRQCRSALQGLYADLTTHVEQLLNYPFNFDLSSEVKRPIGHVYIATPLHASKPDARKVAHPKGNQTFGRASSTPLCTTKINPKSAPNGVRPSSIAKTTDTKMVRPRVQPTSRRLPATLDNQVILFCATHLLQGNLDKKNELSKHLSEPLDEILTDEDRTLLRNFLASKDLKNILTQISLLSRITQYSSKSSSDKSFATLHPLISKLRPHRPEDRNCLVALNKTWSEIESLLTRAAEGRYPEAQELYDILSNDSIRELLVAVHDTGNFSYTTHIDQNSVTTPVYVERDPVFMKGEDEESDCKDSLDRPFFMSSPPLDDEPPTEFSQTLSSASFATPHHHQSSISESSCKSAKNHFPYHSLGRRVGGANLKHPALPSNVESSLPEPGMLRTVYINRKSPEEPLGITLSTYSSSQTPTRSASLLSLLGRQTQREANKDPPKIIINRIIVGSLADKEGKLFPGDELIELNGVAATSLETVQKVVASATQKNVLQMIVKTPGIGQLKAHILSHNNSEEKVYIRCLFKYDPLKDTLLPSANLGVAFKSGDVLELVDSQDLNWWQVRRLDTPNLPVGLVPSQTLQERRQAFNQQASGSNINKKIKRIKSIFRAADSSNLLVRSDLWVYEEVVPWPPSPVHTLLLIGPNGVGRRTIKFLLCTQFPQRFSFPVSDTTDSTATPALFHIRTKEDMESDIRRGAYVEWGTVDGHHYGIRFSAIREIIASGRTALVDCQCQSVHLLHQPEFNPHVVFVSAPKFETAKAMMDVGIRENLTVNKRTDEEVRKVVEESKMFAIRNQHLYTHTLVNNNMAESVEKLLQLVLRLEKQPGWIPASWAYELSLPNSFGKDGKYKHRLPCLSILSGLGISGLSEDNRSVLSRVTSSILSVASPESAVRLARPPSVCSSLQLPGMASKRNWGSAAGSRWRYEKRGAMQSTEPPLSSLCSSADSETGGSNSALPAYLSNGRNLISKAAVPDIRPTFCGSESSKPSEPINQQICLTNATKSSVLLNSIRKDAKATDGGDDDDDDAISNTSSEDE</sequence>
<dbReference type="Gene3D" id="2.30.30.40">
    <property type="entry name" value="SH3 Domains"/>
    <property type="match status" value="1"/>
</dbReference>
<feature type="region of interest" description="Disordered" evidence="4">
    <location>
        <begin position="1884"/>
        <end position="1903"/>
    </location>
</feature>
<dbReference type="InterPro" id="IPR008145">
    <property type="entry name" value="GK/Ca_channel_bsu"/>
</dbReference>
<dbReference type="SUPFAM" id="SSF140741">
    <property type="entry name" value="RUN domain-like"/>
    <property type="match status" value="1"/>
</dbReference>
<dbReference type="Pfam" id="PF00595">
    <property type="entry name" value="PDZ"/>
    <property type="match status" value="1"/>
</dbReference>
<feature type="compositionally biased region" description="Polar residues" evidence="4">
    <location>
        <begin position="1887"/>
        <end position="1903"/>
    </location>
</feature>
<evidence type="ECO:0000259" key="7">
    <source>
        <dbReference type="PROSITE" id="PS50106"/>
    </source>
</evidence>
<dbReference type="InterPro" id="IPR004012">
    <property type="entry name" value="Run_dom"/>
</dbReference>
<feature type="domain" description="RUN" evidence="8">
    <location>
        <begin position="845"/>
        <end position="995"/>
    </location>
</feature>
<feature type="compositionally biased region" description="Polar residues" evidence="4">
    <location>
        <begin position="1031"/>
        <end position="1042"/>
    </location>
</feature>
<dbReference type="KEGG" id="egl:EGR_02110"/>
<protein>
    <submittedName>
        <fullName evidence="9">MAGUK p55 subfamily member 2</fullName>
    </submittedName>
</protein>